<dbReference type="PANTHER" id="PTHR35093:SF8">
    <property type="entry name" value="OUTER MEMBRANE PROTEIN NMB0088-RELATED"/>
    <property type="match status" value="1"/>
</dbReference>
<sequence length="501" mass="55710">MKRYLTFVVLMACVISNAQNINEALRYGTENLQGTARFQAMGGAFGALGGDLSSLNINPAGSAVFNNSLFTITGSNYHTNNDARYFGDALITKDNTIELNQMGGAFVFKNTDSNSDWKKFTLAFNYDLVNNFDNEYNVSGSSDQGIDTYFLEYAGGTPFGSVLLQDGEFLEEAYLDIGANQGFRNQQTFLGYYGGILDPETEDDNNTNYISNSIYDVVDQDFLRRTTGHNSKFTINVASQYKENLYLGASLNFHSILYTQYDQFTEDGYEPNSEIKRTTFDNYLETEGNGFSFTLGAIAKLNDHVRLGGSYQSPTWYRLEDNTSQRINSDLADEDINFINFNIVNLYEKYTVKTPSKLTGSLAVIFAKDGLLSFDYGYQDFSQSELRPTNDPSFETVNSQISSDLGTVSTFRLGGEYRIQQVSLRAGYRFEQSPYANGNTIGDLNAISGGIGYNFGGSKLDFALSRSQQDVSETLFNAGITTPAMIDRSFTNATLSYTINF</sequence>
<evidence type="ECO:0000256" key="2">
    <source>
        <dbReference type="ARBA" id="ARBA00008163"/>
    </source>
</evidence>
<evidence type="ECO:0000256" key="7">
    <source>
        <dbReference type="ARBA" id="ARBA00023237"/>
    </source>
</evidence>
<dbReference type="OrthoDB" id="9765571at2"/>
<keyword evidence="5 8" id="KW-0732">Signal</keyword>
<dbReference type="Pfam" id="PF03349">
    <property type="entry name" value="Toluene_X"/>
    <property type="match status" value="1"/>
</dbReference>
<name>A0A1N6S064_9FLAO</name>
<dbReference type="SUPFAM" id="SSF56935">
    <property type="entry name" value="Porins"/>
    <property type="match status" value="1"/>
</dbReference>
<evidence type="ECO:0000256" key="1">
    <source>
        <dbReference type="ARBA" id="ARBA00004571"/>
    </source>
</evidence>
<dbReference type="STRING" id="228959.SAMN05421797_1011461"/>
<dbReference type="GO" id="GO:0015483">
    <property type="term" value="F:long-chain fatty acid transporting porin activity"/>
    <property type="evidence" value="ECO:0007669"/>
    <property type="project" value="TreeGrafter"/>
</dbReference>
<feature type="chain" id="PRO_5012839701" evidence="8">
    <location>
        <begin position="19"/>
        <end position="501"/>
    </location>
</feature>
<feature type="signal peptide" evidence="8">
    <location>
        <begin position="1"/>
        <end position="18"/>
    </location>
</feature>
<comment type="similarity">
    <text evidence="2">Belongs to the OmpP1/FadL family.</text>
</comment>
<evidence type="ECO:0000256" key="3">
    <source>
        <dbReference type="ARBA" id="ARBA00022452"/>
    </source>
</evidence>
<evidence type="ECO:0000313" key="10">
    <source>
        <dbReference type="Proteomes" id="UP000186953"/>
    </source>
</evidence>
<dbReference type="InterPro" id="IPR005017">
    <property type="entry name" value="OMPP1/FadL/TodX"/>
</dbReference>
<dbReference type="AlphaFoldDB" id="A0A1N6S064"/>
<keyword evidence="7" id="KW-0998">Cell outer membrane</keyword>
<evidence type="ECO:0000256" key="8">
    <source>
        <dbReference type="SAM" id="SignalP"/>
    </source>
</evidence>
<dbReference type="GO" id="GO:0009279">
    <property type="term" value="C:cell outer membrane"/>
    <property type="evidence" value="ECO:0007669"/>
    <property type="project" value="UniProtKB-SubCell"/>
</dbReference>
<dbReference type="PANTHER" id="PTHR35093">
    <property type="entry name" value="OUTER MEMBRANE PROTEIN NMB0088-RELATED"/>
    <property type="match status" value="1"/>
</dbReference>
<keyword evidence="3" id="KW-1134">Transmembrane beta strand</keyword>
<dbReference type="EMBL" id="FTMA01000001">
    <property type="protein sequence ID" value="SIQ34392.1"/>
    <property type="molecule type" value="Genomic_DNA"/>
</dbReference>
<reference evidence="10" key="1">
    <citation type="submission" date="2017-01" db="EMBL/GenBank/DDBJ databases">
        <authorList>
            <person name="Varghese N."/>
            <person name="Submissions S."/>
        </authorList>
    </citation>
    <scope>NUCLEOTIDE SEQUENCE [LARGE SCALE GENOMIC DNA]</scope>
    <source>
        <strain evidence="10">DSM 15366</strain>
    </source>
</reference>
<evidence type="ECO:0000256" key="5">
    <source>
        <dbReference type="ARBA" id="ARBA00022729"/>
    </source>
</evidence>
<proteinExistence type="inferred from homology"/>
<dbReference type="RefSeq" id="WP_076547656.1">
    <property type="nucleotide sequence ID" value="NZ_FTMA01000001.1"/>
</dbReference>
<keyword evidence="6" id="KW-0472">Membrane</keyword>
<keyword evidence="4" id="KW-0812">Transmembrane</keyword>
<keyword evidence="10" id="KW-1185">Reference proteome</keyword>
<organism evidence="9 10">
    <name type="scientific">Maribacter ulvicola</name>
    <dbReference type="NCBI Taxonomy" id="228959"/>
    <lineage>
        <taxon>Bacteria</taxon>
        <taxon>Pseudomonadati</taxon>
        <taxon>Bacteroidota</taxon>
        <taxon>Flavobacteriia</taxon>
        <taxon>Flavobacteriales</taxon>
        <taxon>Flavobacteriaceae</taxon>
        <taxon>Maribacter</taxon>
    </lineage>
</organism>
<evidence type="ECO:0000256" key="6">
    <source>
        <dbReference type="ARBA" id="ARBA00023136"/>
    </source>
</evidence>
<comment type="subcellular location">
    <subcellularLocation>
        <location evidence="1">Cell outer membrane</location>
        <topology evidence="1">Multi-pass membrane protein</topology>
    </subcellularLocation>
</comment>
<dbReference type="Proteomes" id="UP000186953">
    <property type="component" value="Unassembled WGS sequence"/>
</dbReference>
<gene>
    <name evidence="9" type="ORF">SAMN05421797_1011461</name>
</gene>
<dbReference type="Gene3D" id="2.40.160.60">
    <property type="entry name" value="Outer membrane protein transport protein (OMPP1/FadL/TodX)"/>
    <property type="match status" value="1"/>
</dbReference>
<evidence type="ECO:0000256" key="4">
    <source>
        <dbReference type="ARBA" id="ARBA00022692"/>
    </source>
</evidence>
<accession>A0A1N6S064</accession>
<protein>
    <submittedName>
        <fullName evidence="9">Outer membrane protein transport protein (OMPP1/FadL/TodX)</fullName>
    </submittedName>
</protein>
<evidence type="ECO:0000313" key="9">
    <source>
        <dbReference type="EMBL" id="SIQ34392.1"/>
    </source>
</evidence>